<dbReference type="Gene3D" id="1.25.40.340">
    <property type="match status" value="1"/>
</dbReference>
<dbReference type="GeneID" id="11535028"/>
<comment type="similarity">
    <text evidence="3">Belongs to the dihydroxyacetone kinase (DAK) family.</text>
</comment>
<dbReference type="FunFam" id="3.40.50.10440:FF:000002">
    <property type="entry name" value="Dihydroxyacetone kinase"/>
    <property type="match status" value="1"/>
</dbReference>
<evidence type="ECO:0000256" key="9">
    <source>
        <dbReference type="ARBA" id="ARBA00047974"/>
    </source>
</evidence>
<protein>
    <recommendedName>
        <fullName evidence="17">Dihydroxyacetone kinase</fullName>
    </recommendedName>
</protein>
<accession>G8BPA9</accession>
<evidence type="ECO:0000313" key="15">
    <source>
        <dbReference type="EMBL" id="CCE61840.1"/>
    </source>
</evidence>
<feature type="binding site" evidence="12">
    <location>
        <position position="107"/>
    </location>
    <ligand>
        <name>substrate</name>
    </ligand>
</feature>
<dbReference type="KEGG" id="tpf:TPHA_0B01670"/>
<feature type="domain" description="DhaL" evidence="13">
    <location>
        <begin position="383"/>
        <end position="578"/>
    </location>
</feature>
<dbReference type="FunFam" id="3.30.1180.20:FF:000001">
    <property type="entry name" value="Dihydroxyacetone kinase 1"/>
    <property type="match status" value="1"/>
</dbReference>
<dbReference type="GO" id="GO:0050354">
    <property type="term" value="F:triokinase activity"/>
    <property type="evidence" value="ECO:0007669"/>
    <property type="project" value="UniProtKB-EC"/>
</dbReference>
<dbReference type="PROSITE" id="PS51480">
    <property type="entry name" value="DHAL"/>
    <property type="match status" value="1"/>
</dbReference>
<reference evidence="15 16" key="1">
    <citation type="journal article" date="2011" name="Proc. Natl. Acad. Sci. U.S.A.">
        <title>Evolutionary erosion of yeast sex chromosomes by mating-type switching accidents.</title>
        <authorList>
            <person name="Gordon J.L."/>
            <person name="Armisen D."/>
            <person name="Proux-Wera E."/>
            <person name="Oheigeartaigh S.S."/>
            <person name="Byrne K.P."/>
            <person name="Wolfe K.H."/>
        </authorList>
    </citation>
    <scope>NUCLEOTIDE SEQUENCE [LARGE SCALE GENOMIC DNA]</scope>
    <source>
        <strain evidence="16">ATCC 24235 / CBS 4417 / NBRC 1672 / NRRL Y-8282 / UCD 70-5</strain>
    </source>
</reference>
<keyword evidence="7" id="KW-0319">Glycerol metabolism</keyword>
<dbReference type="STRING" id="1071381.G8BPA9"/>
<evidence type="ECO:0000256" key="10">
    <source>
        <dbReference type="ARBA" id="ARBA00048898"/>
    </source>
</evidence>
<evidence type="ECO:0000256" key="2">
    <source>
        <dbReference type="ARBA" id="ARBA00004778"/>
    </source>
</evidence>
<dbReference type="FunFam" id="1.25.40.340:FF:000001">
    <property type="entry name" value="Dihydroxyacetone kinase 1"/>
    <property type="match status" value="1"/>
</dbReference>
<dbReference type="Pfam" id="PF02734">
    <property type="entry name" value="Dak2"/>
    <property type="match status" value="1"/>
</dbReference>
<dbReference type="InterPro" id="IPR004007">
    <property type="entry name" value="DhaL_dom"/>
</dbReference>
<dbReference type="EMBL" id="HE612857">
    <property type="protein sequence ID" value="CCE61840.1"/>
    <property type="molecule type" value="Genomic_DNA"/>
</dbReference>
<dbReference type="UniPathway" id="UPA00617">
    <property type="reaction ID" value="UER00669"/>
</dbReference>
<dbReference type="InterPro" id="IPR036117">
    <property type="entry name" value="DhaL_dom_sf"/>
</dbReference>
<dbReference type="HOGENOM" id="CLU_017054_6_0_1"/>
<feature type="binding site" evidence="12">
    <location>
        <position position="102"/>
    </location>
    <ligand>
        <name>substrate</name>
    </ligand>
</feature>
<evidence type="ECO:0000256" key="1">
    <source>
        <dbReference type="ARBA" id="ARBA00003264"/>
    </source>
</evidence>
<comment type="catalytic activity">
    <reaction evidence="10">
        <text>dihydroxyacetone + ATP = dihydroxyacetone phosphate + ADP + H(+)</text>
        <dbReference type="Rhea" id="RHEA:15773"/>
        <dbReference type="ChEBI" id="CHEBI:15378"/>
        <dbReference type="ChEBI" id="CHEBI:16016"/>
        <dbReference type="ChEBI" id="CHEBI:30616"/>
        <dbReference type="ChEBI" id="CHEBI:57642"/>
        <dbReference type="ChEBI" id="CHEBI:456216"/>
        <dbReference type="EC" id="2.7.1.29"/>
    </reaction>
</comment>
<name>G8BPA9_TETPH</name>
<dbReference type="GO" id="GO:0019588">
    <property type="term" value="P:anaerobic glycerol catabolic process"/>
    <property type="evidence" value="ECO:0007669"/>
    <property type="project" value="UniProtKB-UniPathway"/>
</dbReference>
<dbReference type="Gene3D" id="3.40.50.10440">
    <property type="entry name" value="Dihydroxyacetone kinase, domain 1"/>
    <property type="match status" value="1"/>
</dbReference>
<dbReference type="PANTHER" id="PTHR28629:SF14">
    <property type="entry name" value="DIHYDROXYACETONE KINASE 1"/>
    <property type="match status" value="1"/>
</dbReference>
<dbReference type="InterPro" id="IPR012734">
    <property type="entry name" value="DhaK_ATP"/>
</dbReference>
<dbReference type="GO" id="GO:0005524">
    <property type="term" value="F:ATP binding"/>
    <property type="evidence" value="ECO:0007669"/>
    <property type="project" value="UniProtKB-KW"/>
</dbReference>
<dbReference type="OMA" id="CGLCLKT"/>
<dbReference type="SMART" id="SM01120">
    <property type="entry name" value="Dak2"/>
    <property type="match status" value="1"/>
</dbReference>
<dbReference type="GO" id="GO:0061610">
    <property type="term" value="P:glycerol to glycerone phosphate metabolic process"/>
    <property type="evidence" value="ECO:0007669"/>
    <property type="project" value="EnsemblFungi"/>
</dbReference>
<evidence type="ECO:0000256" key="7">
    <source>
        <dbReference type="ARBA" id="ARBA00022798"/>
    </source>
</evidence>
<feature type="active site" description="Tele-hemiaminal-histidine intermediate" evidence="11">
    <location>
        <position position="219"/>
    </location>
</feature>
<keyword evidence="6" id="KW-0418">Kinase</keyword>
<dbReference type="PANTHER" id="PTHR28629">
    <property type="entry name" value="TRIOKINASE/FMN CYCLASE"/>
    <property type="match status" value="1"/>
</dbReference>
<dbReference type="SUPFAM" id="SSF82549">
    <property type="entry name" value="DAK1/DegV-like"/>
    <property type="match status" value="1"/>
</dbReference>
<dbReference type="GO" id="GO:0004371">
    <property type="term" value="F:glycerone kinase activity"/>
    <property type="evidence" value="ECO:0007669"/>
    <property type="project" value="UniProtKB-EC"/>
</dbReference>
<evidence type="ECO:0000256" key="8">
    <source>
        <dbReference type="ARBA" id="ARBA00022840"/>
    </source>
</evidence>
<dbReference type="PROSITE" id="PS51481">
    <property type="entry name" value="DHAK"/>
    <property type="match status" value="1"/>
</dbReference>
<keyword evidence="5" id="KW-0547">Nucleotide-binding</keyword>
<sequence length="580" mass="61198">MVKSFEVADPIDSSLEGFALVNPSITLIPAEKILFRKTEKSQIALISGGGSGHEPTHAGFIGDGMLSAAVCGDIFASPSTKQILNAIRLVSENSKGVLLIVKNYTGDVLHFGLAAERARAQGIDCHVFVVGDDVAVGRAKGGMVGRRALAGTVLVHKIAGAFAKGYSEKYGLQGTIDAATIINDNLVTIGSSLEHCKVPGRKYETSLKGSQLELGMGIHNEPGVQILEPIPSTEELISKYMLPALLDSSDSDRYFVNFDEGDDVVLLVNNLGGVSNFIISSIVSIVNKALKSEYNIVPVQSISGTLMTAFNGNGFSITLLNATKATKALNSKFPEIKSVLDLLNYNTTAPGWAVVSHNSKPAVNEDILKVDVKVKNAGTYDFETFSNWMKAAAKAIKEAEPHITSLDTQVGDGDCGYTLVAGTEGITDDLDKISKKSLSEATAQISDIIESSMGGTSGGLYSILLSAFSNGIIQTCGENTPVTAKEVAKSLDFALSTLYKYTKARVGSSTMIDALEPFIEEFKKSQDFKKAVAAAAKGAESTGNVEAKFGRASYVGDSSSVEDPGAVGLVAFLKGIESTF</sequence>
<keyword evidence="16" id="KW-1185">Reference proteome</keyword>
<comment type="catalytic activity">
    <reaction evidence="9">
        <text>D-glyceraldehyde + ATP = D-glyceraldehyde 3-phosphate + ADP + H(+)</text>
        <dbReference type="Rhea" id="RHEA:13941"/>
        <dbReference type="ChEBI" id="CHEBI:15378"/>
        <dbReference type="ChEBI" id="CHEBI:17378"/>
        <dbReference type="ChEBI" id="CHEBI:30616"/>
        <dbReference type="ChEBI" id="CHEBI:59776"/>
        <dbReference type="ChEBI" id="CHEBI:456216"/>
        <dbReference type="EC" id="2.7.1.28"/>
    </reaction>
</comment>
<evidence type="ECO:0000256" key="3">
    <source>
        <dbReference type="ARBA" id="ARBA00008757"/>
    </source>
</evidence>
<dbReference type="InterPro" id="IPR004006">
    <property type="entry name" value="DhaK_dom"/>
</dbReference>
<organism evidence="15 16">
    <name type="scientific">Tetrapisispora phaffii (strain ATCC 24235 / CBS 4417 / NBRC 1672 / NRRL Y-8282 / UCD 70-5)</name>
    <name type="common">Yeast</name>
    <name type="synonym">Fabospora phaffii</name>
    <dbReference type="NCBI Taxonomy" id="1071381"/>
    <lineage>
        <taxon>Eukaryota</taxon>
        <taxon>Fungi</taxon>
        <taxon>Dikarya</taxon>
        <taxon>Ascomycota</taxon>
        <taxon>Saccharomycotina</taxon>
        <taxon>Saccharomycetes</taxon>
        <taxon>Saccharomycetales</taxon>
        <taxon>Saccharomycetaceae</taxon>
        <taxon>Tetrapisispora</taxon>
    </lineage>
</organism>
<dbReference type="Pfam" id="PF02733">
    <property type="entry name" value="Dak1"/>
    <property type="match status" value="1"/>
</dbReference>
<dbReference type="Proteomes" id="UP000005666">
    <property type="component" value="Chromosome 2"/>
</dbReference>
<comment type="function">
    <text evidence="1">Catalyzes both the phosphorylation of dihydroxyacetone and of glyceraldehyde.</text>
</comment>
<keyword evidence="4" id="KW-0808">Transferase</keyword>
<dbReference type="SUPFAM" id="SSF101473">
    <property type="entry name" value="DhaL-like"/>
    <property type="match status" value="1"/>
</dbReference>
<dbReference type="OrthoDB" id="1724672at2759"/>
<dbReference type="RefSeq" id="XP_003684274.1">
    <property type="nucleotide sequence ID" value="XM_003684226.1"/>
</dbReference>
<dbReference type="NCBIfam" id="TIGR02361">
    <property type="entry name" value="dak_ATP"/>
    <property type="match status" value="1"/>
</dbReference>
<evidence type="ECO:0008006" key="17">
    <source>
        <dbReference type="Google" id="ProtNLM"/>
    </source>
</evidence>
<evidence type="ECO:0000259" key="14">
    <source>
        <dbReference type="PROSITE" id="PS51481"/>
    </source>
</evidence>
<evidence type="ECO:0000256" key="12">
    <source>
        <dbReference type="PIRSR" id="PIRSR612734-2"/>
    </source>
</evidence>
<evidence type="ECO:0000256" key="11">
    <source>
        <dbReference type="PIRSR" id="PIRSR612734-1"/>
    </source>
</evidence>
<evidence type="ECO:0000256" key="4">
    <source>
        <dbReference type="ARBA" id="ARBA00022679"/>
    </source>
</evidence>
<dbReference type="GO" id="GO:0005829">
    <property type="term" value="C:cytosol"/>
    <property type="evidence" value="ECO:0007669"/>
    <property type="project" value="TreeGrafter"/>
</dbReference>
<evidence type="ECO:0000256" key="6">
    <source>
        <dbReference type="ARBA" id="ARBA00022777"/>
    </source>
</evidence>
<evidence type="ECO:0000256" key="5">
    <source>
        <dbReference type="ARBA" id="ARBA00022741"/>
    </source>
</evidence>
<gene>
    <name evidence="15" type="primary">TPHA0B01670</name>
    <name evidence="15" type="ordered locus">TPHA_0B01670</name>
</gene>
<feature type="domain" description="DhaK" evidence="14">
    <location>
        <begin position="6"/>
        <end position="352"/>
    </location>
</feature>
<dbReference type="InterPro" id="IPR050861">
    <property type="entry name" value="Dihydroxyacetone_Kinase"/>
</dbReference>
<comment type="pathway">
    <text evidence="2">Polyol metabolism; glycerol fermentation; glycerone phosphate from glycerol (oxidative route): step 2/2.</text>
</comment>
<feature type="binding site" evidence="12">
    <location>
        <begin position="50"/>
        <end position="53"/>
    </location>
    <ligand>
        <name>substrate</name>
    </ligand>
</feature>
<evidence type="ECO:0000259" key="13">
    <source>
        <dbReference type="PROSITE" id="PS51480"/>
    </source>
</evidence>
<dbReference type="eggNOG" id="KOG2426">
    <property type="taxonomic scope" value="Eukaryota"/>
</dbReference>
<dbReference type="Gene3D" id="3.30.1180.20">
    <property type="entry name" value="Dihydroxyacetone kinase, domain 2"/>
    <property type="match status" value="1"/>
</dbReference>
<proteinExistence type="inferred from homology"/>
<dbReference type="AlphaFoldDB" id="G8BPA9"/>
<evidence type="ECO:0000313" key="16">
    <source>
        <dbReference type="Proteomes" id="UP000005666"/>
    </source>
</evidence>
<keyword evidence="8" id="KW-0067">ATP-binding</keyword>